<dbReference type="Proteomes" id="UP000768462">
    <property type="component" value="Unassembled WGS sequence"/>
</dbReference>
<keyword evidence="4" id="KW-0812">Transmembrane</keyword>
<evidence type="ECO:0000313" key="6">
    <source>
        <dbReference type="Proteomes" id="UP000768462"/>
    </source>
</evidence>
<dbReference type="InterPro" id="IPR006059">
    <property type="entry name" value="SBP"/>
</dbReference>
<comment type="similarity">
    <text evidence="1">Belongs to the bacterial solute-binding protein 1 family.</text>
</comment>
<gene>
    <name evidence="5" type="ORF">E7215_02030</name>
</gene>
<evidence type="ECO:0000313" key="5">
    <source>
        <dbReference type="EMBL" id="MBE6058944.1"/>
    </source>
</evidence>
<evidence type="ECO:0000256" key="4">
    <source>
        <dbReference type="SAM" id="Phobius"/>
    </source>
</evidence>
<keyword evidence="4" id="KW-0472">Membrane</keyword>
<sequence>MIIIRNKRICIFIVIMTVMMLCLTTYSENIIIAKSKDDELISNKIKAPFYPWDNELPNIETPEGFQWREFQGTTLNFVVENNINANILSRECRNFTEKTGIRVNIRPMDYSTMINKINNDFISERGKFQLVYIDPYQTLNRFHNNLEDLNLYNNDPRMPHIPGGMEDFFDDQVNILSYFGDKTKLCAIPFDTTTMIFFYRKDIFEKYREQFMSENGFDWTPGQKDFTWERYCIVSKWIDENVPDEEVKYGSAQMAQLHNSVYCDFSNVLESYGGDYFDDPHVNTLGVEKPKMVSVKNHNLEDGLSMYKQMVEVGAPDSINWNWTDTAEAFKNGEIAMMANWDENGAVVENPNLSKVAGKVGYSILPYGNVRSANIYGGAGIGINSNASEVEKKAAWLFIVWATAPQTQSMVLWEPEGGSMPPRKSVYNSKDVQDIIENVKSNTNEISNLNHLPALLEVWKEDNVYFRSKISNFYFVEQIIINNVRDMVKNDLDPKVVADKIFKELSLLQ</sequence>
<keyword evidence="4" id="KW-1133">Transmembrane helix</keyword>
<dbReference type="PANTHER" id="PTHR43649">
    <property type="entry name" value="ARABINOSE-BINDING PROTEIN-RELATED"/>
    <property type="match status" value="1"/>
</dbReference>
<keyword evidence="3" id="KW-0732">Signal</keyword>
<proteinExistence type="inferred from homology"/>
<dbReference type="AlphaFoldDB" id="A0A927WB01"/>
<reference evidence="5" key="1">
    <citation type="submission" date="2019-04" db="EMBL/GenBank/DDBJ databases">
        <title>Evolution of Biomass-Degrading Anaerobic Consortia Revealed by Metagenomics.</title>
        <authorList>
            <person name="Peng X."/>
        </authorList>
    </citation>
    <scope>NUCLEOTIDE SEQUENCE</scope>
    <source>
        <strain evidence="5">SIG254</strain>
    </source>
</reference>
<dbReference type="Pfam" id="PF13416">
    <property type="entry name" value="SBP_bac_8"/>
    <property type="match status" value="1"/>
</dbReference>
<evidence type="ECO:0000256" key="1">
    <source>
        <dbReference type="ARBA" id="ARBA00008520"/>
    </source>
</evidence>
<comment type="caution">
    <text evidence="5">The sequence shown here is derived from an EMBL/GenBank/DDBJ whole genome shotgun (WGS) entry which is preliminary data.</text>
</comment>
<protein>
    <submittedName>
        <fullName evidence="5">Carbohydrate ABC transporter substrate-binding protein</fullName>
    </submittedName>
</protein>
<dbReference type="EMBL" id="SVCM01000024">
    <property type="protein sequence ID" value="MBE6058944.1"/>
    <property type="molecule type" value="Genomic_DNA"/>
</dbReference>
<dbReference type="Gene3D" id="3.40.190.10">
    <property type="entry name" value="Periplasmic binding protein-like II"/>
    <property type="match status" value="2"/>
</dbReference>
<dbReference type="PANTHER" id="PTHR43649:SF34">
    <property type="entry name" value="ABC TRANSPORTER PERIPLASMIC-BINDING PROTEIN YCJN-RELATED"/>
    <property type="match status" value="1"/>
</dbReference>
<accession>A0A927WB01</accession>
<feature type="transmembrane region" description="Helical" evidence="4">
    <location>
        <begin position="9"/>
        <end position="26"/>
    </location>
</feature>
<name>A0A927WB01_9CLOT</name>
<keyword evidence="2" id="KW-0813">Transport</keyword>
<dbReference type="SUPFAM" id="SSF53850">
    <property type="entry name" value="Periplasmic binding protein-like II"/>
    <property type="match status" value="1"/>
</dbReference>
<organism evidence="5 6">
    <name type="scientific">Clostridium sulfidigenes</name>
    <dbReference type="NCBI Taxonomy" id="318464"/>
    <lineage>
        <taxon>Bacteria</taxon>
        <taxon>Bacillati</taxon>
        <taxon>Bacillota</taxon>
        <taxon>Clostridia</taxon>
        <taxon>Eubacteriales</taxon>
        <taxon>Clostridiaceae</taxon>
        <taxon>Clostridium</taxon>
    </lineage>
</organism>
<dbReference type="InterPro" id="IPR050490">
    <property type="entry name" value="Bact_solute-bd_prot1"/>
</dbReference>
<evidence type="ECO:0000256" key="3">
    <source>
        <dbReference type="ARBA" id="ARBA00022729"/>
    </source>
</evidence>
<evidence type="ECO:0000256" key="2">
    <source>
        <dbReference type="ARBA" id="ARBA00022448"/>
    </source>
</evidence>